<proteinExistence type="predicted"/>
<evidence type="ECO:0000313" key="1">
    <source>
        <dbReference type="EMBL" id="JAH81525.1"/>
    </source>
</evidence>
<name>A0A0E9VW12_ANGAN</name>
<reference evidence="1" key="1">
    <citation type="submission" date="2014-11" db="EMBL/GenBank/DDBJ databases">
        <authorList>
            <person name="Amaro Gonzalez C."/>
        </authorList>
    </citation>
    <scope>NUCLEOTIDE SEQUENCE</scope>
</reference>
<organism evidence="1">
    <name type="scientific">Anguilla anguilla</name>
    <name type="common">European freshwater eel</name>
    <name type="synonym">Muraena anguilla</name>
    <dbReference type="NCBI Taxonomy" id="7936"/>
    <lineage>
        <taxon>Eukaryota</taxon>
        <taxon>Metazoa</taxon>
        <taxon>Chordata</taxon>
        <taxon>Craniata</taxon>
        <taxon>Vertebrata</taxon>
        <taxon>Euteleostomi</taxon>
        <taxon>Actinopterygii</taxon>
        <taxon>Neopterygii</taxon>
        <taxon>Teleostei</taxon>
        <taxon>Anguilliformes</taxon>
        <taxon>Anguillidae</taxon>
        <taxon>Anguilla</taxon>
    </lineage>
</organism>
<accession>A0A0E9VW12</accession>
<reference evidence="1" key="2">
    <citation type="journal article" date="2015" name="Fish Shellfish Immunol.">
        <title>Early steps in the European eel (Anguilla anguilla)-Vibrio vulnificus interaction in the gills: Role of the RtxA13 toxin.</title>
        <authorList>
            <person name="Callol A."/>
            <person name="Pajuelo D."/>
            <person name="Ebbesson L."/>
            <person name="Teles M."/>
            <person name="MacKenzie S."/>
            <person name="Amaro C."/>
        </authorList>
    </citation>
    <scope>NUCLEOTIDE SEQUENCE</scope>
</reference>
<sequence>MFGVDQSYNTAGQCPCCTPVTMQLTKVKVQ</sequence>
<protein>
    <submittedName>
        <fullName evidence="1">Uncharacterized protein</fullName>
    </submittedName>
</protein>
<dbReference type="AlphaFoldDB" id="A0A0E9VW12"/>
<dbReference type="EMBL" id="GBXM01027052">
    <property type="protein sequence ID" value="JAH81525.1"/>
    <property type="molecule type" value="Transcribed_RNA"/>
</dbReference>